<dbReference type="KEGG" id="cmd:B841_05175"/>
<keyword evidence="2" id="KW-1003">Cell membrane</keyword>
<evidence type="ECO:0000313" key="7">
    <source>
        <dbReference type="EMBL" id="AGS34508.1"/>
    </source>
</evidence>
<proteinExistence type="predicted"/>
<evidence type="ECO:0000256" key="6">
    <source>
        <dbReference type="SAM" id="Phobius"/>
    </source>
</evidence>
<evidence type="ECO:0000256" key="3">
    <source>
        <dbReference type="ARBA" id="ARBA00022692"/>
    </source>
</evidence>
<dbReference type="InterPro" id="IPR051611">
    <property type="entry name" value="ECF_transporter_component"/>
</dbReference>
<dbReference type="HOGENOM" id="CLU_056469_6_0_11"/>
<reference evidence="7 8" key="1">
    <citation type="submission" date="2012-11" db="EMBL/GenBank/DDBJ databases">
        <title>The complete genome sequence of Corynebacterium maris Coryn-1 (=DSM 45190).</title>
        <authorList>
            <person name="Schaffert L."/>
            <person name="Albersmeier A."/>
            <person name="Kalinowski J."/>
            <person name="Ruckert C."/>
        </authorList>
    </citation>
    <scope>NUCLEOTIDE SEQUENCE [LARGE SCALE GENOMIC DNA]</scope>
    <source>
        <strain evidence="8">Coryn-1</strain>
    </source>
</reference>
<evidence type="ECO:0000313" key="8">
    <source>
        <dbReference type="Proteomes" id="UP000015388"/>
    </source>
</evidence>
<keyword evidence="4 6" id="KW-1133">Transmembrane helix</keyword>
<dbReference type="OrthoDB" id="6400at2"/>
<dbReference type="GO" id="GO:0005886">
    <property type="term" value="C:plasma membrane"/>
    <property type="evidence" value="ECO:0007669"/>
    <property type="project" value="UniProtKB-ARBA"/>
</dbReference>
<organism evidence="7 8">
    <name type="scientific">Corynebacterium maris DSM 45190</name>
    <dbReference type="NCBI Taxonomy" id="1224163"/>
    <lineage>
        <taxon>Bacteria</taxon>
        <taxon>Bacillati</taxon>
        <taxon>Actinomycetota</taxon>
        <taxon>Actinomycetes</taxon>
        <taxon>Mycobacteriales</taxon>
        <taxon>Corynebacteriaceae</taxon>
        <taxon>Corynebacterium</taxon>
    </lineage>
</organism>
<dbReference type="CDD" id="cd16914">
    <property type="entry name" value="EcfT"/>
    <property type="match status" value="1"/>
</dbReference>
<evidence type="ECO:0000256" key="4">
    <source>
        <dbReference type="ARBA" id="ARBA00022989"/>
    </source>
</evidence>
<keyword evidence="5 6" id="KW-0472">Membrane</keyword>
<evidence type="ECO:0000256" key="1">
    <source>
        <dbReference type="ARBA" id="ARBA00004141"/>
    </source>
</evidence>
<feature type="transmembrane region" description="Helical" evidence="6">
    <location>
        <begin position="6"/>
        <end position="25"/>
    </location>
</feature>
<gene>
    <name evidence="7" type="ORF">B841_05175</name>
</gene>
<dbReference type="AlphaFoldDB" id="S5TII5"/>
<evidence type="ECO:0000256" key="5">
    <source>
        <dbReference type="ARBA" id="ARBA00023136"/>
    </source>
</evidence>
<dbReference type="eggNOG" id="COG0619">
    <property type="taxonomic scope" value="Bacteria"/>
</dbReference>
<protein>
    <submittedName>
        <fullName evidence="7">Uncharacterized protein</fullName>
    </submittedName>
</protein>
<name>S5TII5_9CORY</name>
<feature type="transmembrane region" description="Helical" evidence="6">
    <location>
        <begin position="57"/>
        <end position="74"/>
    </location>
</feature>
<feature type="transmembrane region" description="Helical" evidence="6">
    <location>
        <begin position="95"/>
        <end position="114"/>
    </location>
</feature>
<dbReference type="PANTHER" id="PTHR34857">
    <property type="entry name" value="SLL0384 PROTEIN"/>
    <property type="match status" value="1"/>
</dbReference>
<dbReference type="InterPro" id="IPR003339">
    <property type="entry name" value="ABC/ECF_trnsptr_transmembrane"/>
</dbReference>
<feature type="transmembrane region" description="Helical" evidence="6">
    <location>
        <begin position="223"/>
        <end position="249"/>
    </location>
</feature>
<evidence type="ECO:0000256" key="2">
    <source>
        <dbReference type="ARBA" id="ARBA00022475"/>
    </source>
</evidence>
<dbReference type="Pfam" id="PF02361">
    <property type="entry name" value="CbiQ"/>
    <property type="match status" value="1"/>
</dbReference>
<keyword evidence="3 6" id="KW-0812">Transmembrane</keyword>
<sequence length="252" mass="27388">MNLLAGVNPVTRILAVILIATPLLLSIDPVSATVVLAFTLVMAPLCGMSWWRLLRRSWWLIVAAAVAAVSMLLYGQPGGEVYFSWWLITVTDNSVWLAAAIFLRVLAVALPVIVLSADVDPTDLGDGLSQVLRLPPRFVIGSVAALRLVGLLREDVESMRRARRARGMSDRTGPRYWVGLAFGVLVSSLRRGAKLATAMEARGFGREGRRTWARRSVLHARDWLVMSVALIVGVGSLGVAVWAGTFRFLGLG</sequence>
<dbReference type="RefSeq" id="WP_020934441.1">
    <property type="nucleotide sequence ID" value="NC_021915.1"/>
</dbReference>
<dbReference type="PANTHER" id="PTHR34857:SF2">
    <property type="entry name" value="SLL0384 PROTEIN"/>
    <property type="match status" value="1"/>
</dbReference>
<dbReference type="PATRIC" id="fig|1224163.3.peg.1037"/>
<accession>S5TII5</accession>
<dbReference type="EMBL" id="CP003924">
    <property type="protein sequence ID" value="AGS34508.1"/>
    <property type="molecule type" value="Genomic_DNA"/>
</dbReference>
<keyword evidence="8" id="KW-1185">Reference proteome</keyword>
<feature type="transmembrane region" description="Helical" evidence="6">
    <location>
        <begin position="32"/>
        <end position="51"/>
    </location>
</feature>
<dbReference type="STRING" id="1224163.B841_05175"/>
<comment type="subcellular location">
    <subcellularLocation>
        <location evidence="1">Membrane</location>
        <topology evidence="1">Multi-pass membrane protein</topology>
    </subcellularLocation>
</comment>
<dbReference type="Proteomes" id="UP000015388">
    <property type="component" value="Chromosome"/>
</dbReference>